<evidence type="ECO:0000313" key="2">
    <source>
        <dbReference type="EMBL" id="CAB4167818.1"/>
    </source>
</evidence>
<evidence type="ECO:0000313" key="4">
    <source>
        <dbReference type="EMBL" id="CAB4179198.1"/>
    </source>
</evidence>
<dbReference type="EMBL" id="LR797494">
    <property type="protein sequence ID" value="CAB4220435.1"/>
    <property type="molecule type" value="Genomic_DNA"/>
</dbReference>
<evidence type="ECO:0000313" key="1">
    <source>
        <dbReference type="EMBL" id="CAB4148801.1"/>
    </source>
</evidence>
<evidence type="ECO:0000313" key="5">
    <source>
        <dbReference type="EMBL" id="CAB4188452.1"/>
    </source>
</evidence>
<evidence type="ECO:0000313" key="3">
    <source>
        <dbReference type="EMBL" id="CAB4173579.1"/>
    </source>
</evidence>
<dbReference type="EMBL" id="LR796809">
    <property type="protein sequence ID" value="CAB4167818.1"/>
    <property type="molecule type" value="Genomic_DNA"/>
</dbReference>
<dbReference type="EMBL" id="LR796511">
    <property type="protein sequence ID" value="CAB4148801.1"/>
    <property type="molecule type" value="Genomic_DNA"/>
</dbReference>
<dbReference type="EMBL" id="LR796975">
    <property type="protein sequence ID" value="CAB4179198.1"/>
    <property type="molecule type" value="Genomic_DNA"/>
</dbReference>
<sequence>MSVPQNQLVRVQTYQKAELAVMQNENVHIDVSNKKLKDFNDKTAQLGDSVTFDLTPRYVSYRGLGPVTQQPSNQRFQTLACTQSLNVTSAFSEQQFIFNVRDYMDRFGIGAIAELGSDCETDVALNWVTGVTVNSPDHADFGLRQTDSGPFRFFGDGVSAINSFQQLDQTIRNFQDFGAAKHDLKMFLPSTYISQIVGSGLNQFAQDRNNELANKWRLGRVGVCEVYESNQMPEHISGTIGDAASPNNILTVVSVNDPTGANVTEITCTEPTSGTDPDAIVIGDMFQFVDSASYARLRFLKFIGHKPSAQKVQMVSTANRGTTAGTVVIKIRTTNEVGLCWQAGNANQNLNAAIAAGMQIQVMPSHKAGGLMSGNPLYLAMPRRAQMTPYPSVSETDKDTGASIQHYWGVLFGQNNMSYVRTALWGSTMVPENSMRMLFPLY</sequence>
<dbReference type="EMBL" id="LR797123">
    <property type="protein sequence ID" value="CAB4188452.1"/>
    <property type="molecule type" value="Genomic_DNA"/>
</dbReference>
<name>A0A6J5QXB5_9CAUD</name>
<accession>A0A6J5QXB5</accession>
<gene>
    <name evidence="4" type="ORF">UFOVP1026_40</name>
    <name evidence="5" type="ORF">UFOVP1180_24</name>
    <name evidence="6" type="ORF">UFOVP1629_32</name>
    <name evidence="1" type="ORF">UFOVP527_30</name>
    <name evidence="2" type="ORF">UFOVP855_53</name>
    <name evidence="3" type="ORF">UFOVP954_21</name>
</gene>
<organism evidence="5">
    <name type="scientific">uncultured Caudovirales phage</name>
    <dbReference type="NCBI Taxonomy" id="2100421"/>
    <lineage>
        <taxon>Viruses</taxon>
        <taxon>Duplodnaviria</taxon>
        <taxon>Heunggongvirae</taxon>
        <taxon>Uroviricota</taxon>
        <taxon>Caudoviricetes</taxon>
        <taxon>Peduoviridae</taxon>
        <taxon>Maltschvirus</taxon>
        <taxon>Maltschvirus maltsch</taxon>
    </lineage>
</organism>
<protein>
    <submittedName>
        <fullName evidence="5">Major capsid protein Gp5</fullName>
    </submittedName>
</protein>
<proteinExistence type="predicted"/>
<reference evidence="5" key="1">
    <citation type="submission" date="2020-05" db="EMBL/GenBank/DDBJ databases">
        <authorList>
            <person name="Chiriac C."/>
            <person name="Salcher M."/>
            <person name="Ghai R."/>
            <person name="Kavagutti S V."/>
        </authorList>
    </citation>
    <scope>NUCLEOTIDE SEQUENCE</scope>
</reference>
<evidence type="ECO:0000313" key="6">
    <source>
        <dbReference type="EMBL" id="CAB4220435.1"/>
    </source>
</evidence>
<dbReference type="EMBL" id="LR796903">
    <property type="protein sequence ID" value="CAB4173579.1"/>
    <property type="molecule type" value="Genomic_DNA"/>
</dbReference>